<sequence>MQLFCSKMANASETYAEMYDLCGSIDPNGTLEPSEMSLAILKQCETVTFPENWSIYYLHEYNCKMKNISLFSNPIFLQFQSKFWYTNNVSPIFRQNVAWQTTPLPILAISAATLACGLRRVLQPQAVGKGKHTNVVRYTAEYHCLQQQMMTGMGKALAHETPR</sequence>
<dbReference type="EMBL" id="JAGFBS010000017">
    <property type="protein sequence ID" value="KAG6374557.1"/>
    <property type="molecule type" value="Genomic_DNA"/>
</dbReference>
<evidence type="ECO:0000313" key="2">
    <source>
        <dbReference type="Proteomes" id="UP000683000"/>
    </source>
</evidence>
<organism evidence="1 2">
    <name type="scientific">Boletus reticuloceps</name>
    <dbReference type="NCBI Taxonomy" id="495285"/>
    <lineage>
        <taxon>Eukaryota</taxon>
        <taxon>Fungi</taxon>
        <taxon>Dikarya</taxon>
        <taxon>Basidiomycota</taxon>
        <taxon>Agaricomycotina</taxon>
        <taxon>Agaricomycetes</taxon>
        <taxon>Agaricomycetidae</taxon>
        <taxon>Boletales</taxon>
        <taxon>Boletineae</taxon>
        <taxon>Boletaceae</taxon>
        <taxon>Boletoideae</taxon>
        <taxon>Boletus</taxon>
    </lineage>
</organism>
<proteinExistence type="predicted"/>
<evidence type="ECO:0000313" key="1">
    <source>
        <dbReference type="EMBL" id="KAG6374557.1"/>
    </source>
</evidence>
<gene>
    <name evidence="1" type="ORF">JVT61DRAFT_3904</name>
</gene>
<accession>A0A8I2YPA3</accession>
<reference evidence="1" key="1">
    <citation type="submission" date="2021-03" db="EMBL/GenBank/DDBJ databases">
        <title>Evolutionary innovations through gain and loss of genes in the ectomycorrhizal Boletales.</title>
        <authorList>
            <person name="Wu G."/>
            <person name="Miyauchi S."/>
            <person name="Morin E."/>
            <person name="Yang Z.-L."/>
            <person name="Xu J."/>
            <person name="Martin F.M."/>
        </authorList>
    </citation>
    <scope>NUCLEOTIDE SEQUENCE</scope>
    <source>
        <strain evidence="1">BR01</strain>
    </source>
</reference>
<comment type="caution">
    <text evidence="1">The sequence shown here is derived from an EMBL/GenBank/DDBJ whole genome shotgun (WGS) entry which is preliminary data.</text>
</comment>
<dbReference type="AlphaFoldDB" id="A0A8I2YPA3"/>
<dbReference type="Proteomes" id="UP000683000">
    <property type="component" value="Unassembled WGS sequence"/>
</dbReference>
<protein>
    <submittedName>
        <fullName evidence="1">Uncharacterized protein</fullName>
    </submittedName>
</protein>
<name>A0A8I2YPA3_9AGAM</name>
<keyword evidence="2" id="KW-1185">Reference proteome</keyword>